<dbReference type="AlphaFoldDB" id="A0A2A4YIZ1"/>
<keyword evidence="3 7" id="KW-0694">RNA-binding</keyword>
<dbReference type="Gene3D" id="3.10.430.100">
    <property type="entry name" value="Ribosomal protein L9, C-terminal domain"/>
    <property type="match status" value="1"/>
</dbReference>
<protein>
    <recommendedName>
        <fullName evidence="6 7">Large ribosomal subunit protein bL9</fullName>
    </recommendedName>
</protein>
<evidence type="ECO:0000259" key="9">
    <source>
        <dbReference type="PROSITE" id="PS00651"/>
    </source>
</evidence>
<dbReference type="NCBIfam" id="TIGR00158">
    <property type="entry name" value="L9"/>
    <property type="match status" value="1"/>
</dbReference>
<dbReference type="SUPFAM" id="SSF55658">
    <property type="entry name" value="L9 N-domain-like"/>
    <property type="match status" value="1"/>
</dbReference>
<dbReference type="GO" id="GO:0006412">
    <property type="term" value="P:translation"/>
    <property type="evidence" value="ECO:0007669"/>
    <property type="project" value="UniProtKB-UniRule"/>
</dbReference>
<dbReference type="PROSITE" id="PS00651">
    <property type="entry name" value="RIBOSOMAL_L9"/>
    <property type="match status" value="1"/>
</dbReference>
<evidence type="ECO:0000256" key="5">
    <source>
        <dbReference type="ARBA" id="ARBA00023274"/>
    </source>
</evidence>
<dbReference type="InterPro" id="IPR020069">
    <property type="entry name" value="Ribosomal_bL9_C"/>
</dbReference>
<gene>
    <name evidence="7" type="primary">rplI</name>
    <name evidence="10" type="ORF">COB11_03395</name>
</gene>
<dbReference type="GO" id="GO:0019843">
    <property type="term" value="F:rRNA binding"/>
    <property type="evidence" value="ECO:0007669"/>
    <property type="project" value="UniProtKB-UniRule"/>
</dbReference>
<evidence type="ECO:0000256" key="7">
    <source>
        <dbReference type="HAMAP-Rule" id="MF_00503"/>
    </source>
</evidence>
<evidence type="ECO:0000256" key="6">
    <source>
        <dbReference type="ARBA" id="ARBA00035292"/>
    </source>
</evidence>
<dbReference type="PANTHER" id="PTHR21368">
    <property type="entry name" value="50S RIBOSOMAL PROTEIN L9"/>
    <property type="match status" value="1"/>
</dbReference>
<evidence type="ECO:0000256" key="1">
    <source>
        <dbReference type="ARBA" id="ARBA00010605"/>
    </source>
</evidence>
<evidence type="ECO:0000256" key="8">
    <source>
        <dbReference type="SAM" id="MobiDB-lite"/>
    </source>
</evidence>
<dbReference type="GO" id="GO:0005840">
    <property type="term" value="C:ribosome"/>
    <property type="evidence" value="ECO:0007669"/>
    <property type="project" value="UniProtKB-KW"/>
</dbReference>
<proteinExistence type="inferred from homology"/>
<dbReference type="SUPFAM" id="SSF55653">
    <property type="entry name" value="Ribosomal protein L9 C-domain"/>
    <property type="match status" value="1"/>
</dbReference>
<dbReference type="Proteomes" id="UP000217838">
    <property type="component" value="Unassembled WGS sequence"/>
</dbReference>
<comment type="similarity">
    <text evidence="1 7">Belongs to the bacterial ribosomal protein bL9 family.</text>
</comment>
<dbReference type="InterPro" id="IPR020594">
    <property type="entry name" value="Ribosomal_bL9_bac/chp"/>
</dbReference>
<dbReference type="Pfam" id="PF03948">
    <property type="entry name" value="Ribosomal_L9_C"/>
    <property type="match status" value="1"/>
</dbReference>
<dbReference type="GO" id="GO:1990904">
    <property type="term" value="C:ribonucleoprotein complex"/>
    <property type="evidence" value="ECO:0007669"/>
    <property type="project" value="UniProtKB-KW"/>
</dbReference>
<dbReference type="InterPro" id="IPR036935">
    <property type="entry name" value="Ribosomal_bL9_N_sf"/>
</dbReference>
<evidence type="ECO:0000256" key="4">
    <source>
        <dbReference type="ARBA" id="ARBA00022980"/>
    </source>
</evidence>
<dbReference type="InterPro" id="IPR036791">
    <property type="entry name" value="Ribosomal_bL9_C_sf"/>
</dbReference>
<dbReference type="HAMAP" id="MF_00503">
    <property type="entry name" value="Ribosomal_bL9"/>
    <property type="match status" value="1"/>
</dbReference>
<evidence type="ECO:0000313" key="10">
    <source>
        <dbReference type="EMBL" id="PCI94786.1"/>
    </source>
</evidence>
<comment type="function">
    <text evidence="7">Binds to the 23S rRNA.</text>
</comment>
<dbReference type="Gene3D" id="3.40.5.10">
    <property type="entry name" value="Ribosomal protein L9, N-terminal domain"/>
    <property type="match status" value="1"/>
</dbReference>
<keyword evidence="4 7" id="KW-0689">Ribosomal protein</keyword>
<dbReference type="InterPro" id="IPR000244">
    <property type="entry name" value="Ribosomal_bL9"/>
</dbReference>
<dbReference type="InterPro" id="IPR009027">
    <property type="entry name" value="Ribosomal_bL9/RNase_H1_N"/>
</dbReference>
<dbReference type="GO" id="GO:0003735">
    <property type="term" value="F:structural constituent of ribosome"/>
    <property type="evidence" value="ECO:0007669"/>
    <property type="project" value="InterPro"/>
</dbReference>
<feature type="domain" description="Ribosomal protein L9" evidence="9">
    <location>
        <begin position="15"/>
        <end position="42"/>
    </location>
</feature>
<evidence type="ECO:0000313" key="11">
    <source>
        <dbReference type="Proteomes" id="UP000217838"/>
    </source>
</evidence>
<keyword evidence="5 7" id="KW-0687">Ribonucleoprotein</keyword>
<comment type="caution">
    <text evidence="10">The sequence shown here is derived from an EMBL/GenBank/DDBJ whole genome shotgun (WGS) entry which is preliminary data.</text>
</comment>
<reference evidence="11" key="1">
    <citation type="submission" date="2017-08" db="EMBL/GenBank/DDBJ databases">
        <title>A dynamic microbial community with high functional redundancy inhabits the cold, oxic subseafloor aquifer.</title>
        <authorList>
            <person name="Tully B.J."/>
            <person name="Wheat C.G."/>
            <person name="Glazer B.T."/>
            <person name="Huber J.A."/>
        </authorList>
    </citation>
    <scope>NUCLEOTIDE SEQUENCE [LARGE SCALE GENOMIC DNA]</scope>
</reference>
<evidence type="ECO:0000256" key="2">
    <source>
        <dbReference type="ARBA" id="ARBA00022730"/>
    </source>
</evidence>
<accession>A0A2A4YIZ1</accession>
<dbReference type="Pfam" id="PF01281">
    <property type="entry name" value="Ribosomal_L9_N"/>
    <property type="match status" value="1"/>
</dbReference>
<dbReference type="EMBL" id="NVUU01000033">
    <property type="protein sequence ID" value="PCI94786.1"/>
    <property type="molecule type" value="Genomic_DNA"/>
</dbReference>
<name>A0A2A4YIZ1_UNCAE</name>
<dbReference type="InterPro" id="IPR020070">
    <property type="entry name" value="Ribosomal_bL9_N"/>
</dbReference>
<keyword evidence="2 7" id="KW-0699">rRNA-binding</keyword>
<evidence type="ECO:0000256" key="3">
    <source>
        <dbReference type="ARBA" id="ARBA00022884"/>
    </source>
</evidence>
<sequence length="188" mass="20988">MQNQLLLLEDVGKLGRKGDIVTAKPGFVRNYLIPQKKAVVATPHTLKLRVKLQEERTKQAAEDKTEAEALAKVIEGRKLSTKAKVDPAGHMYGSVTATDIVNLFAKEGVELEKGFITLIHPIKTTGEHRVDLRLKEGVPTHIIIEIIGEGERKSVRKEAAKKTKKKEETEEKSEETKEKESKESGEKE</sequence>
<organism evidence="10 11">
    <name type="scientific">Aerophobetes bacterium</name>
    <dbReference type="NCBI Taxonomy" id="2030807"/>
    <lineage>
        <taxon>Bacteria</taxon>
        <taxon>Candidatus Aerophobota</taxon>
    </lineage>
</organism>
<feature type="region of interest" description="Disordered" evidence="8">
    <location>
        <begin position="152"/>
        <end position="188"/>
    </location>
</feature>